<dbReference type="CDD" id="cd12148">
    <property type="entry name" value="fungal_TF_MHR"/>
    <property type="match status" value="1"/>
</dbReference>
<proteinExistence type="predicted"/>
<protein>
    <recommendedName>
        <fullName evidence="4">Fungal specific transcription factor</fullName>
    </recommendedName>
</protein>
<evidence type="ECO:0000313" key="3">
    <source>
        <dbReference type="Proteomes" id="UP001642406"/>
    </source>
</evidence>
<evidence type="ECO:0000256" key="1">
    <source>
        <dbReference type="SAM" id="MobiDB-lite"/>
    </source>
</evidence>
<evidence type="ECO:0000313" key="2">
    <source>
        <dbReference type="EMBL" id="CAK7235423.1"/>
    </source>
</evidence>
<sequence length="215" mass="23817">MLLRPFLAEGHLHKHSNDSEKEKMARTCISHAMAIWKLVAAYRKAFTLRRAPFLLSYAVYSAVVVILKRNAPERAHLRDAATFFWTALSELQRGCNFGLQKPLTILRQMMAKLGETGETGETGQTGQMCEALPQAPEPALQDSMLAMLDKHASRGSGGEPPDDLSQMDPSGISADLFDPTMHVDDYGTLDFLDDQERIISDDALYGLFAPPHSLL</sequence>
<keyword evidence="3" id="KW-1185">Reference proteome</keyword>
<gene>
    <name evidence="2" type="ORF">SBRCBS47491_009288</name>
</gene>
<comment type="caution">
    <text evidence="2">The sequence shown here is derived from an EMBL/GenBank/DDBJ whole genome shotgun (WGS) entry which is preliminary data.</text>
</comment>
<accession>A0ABP0CTK4</accession>
<organism evidence="2 3">
    <name type="scientific">Sporothrix bragantina</name>
    <dbReference type="NCBI Taxonomy" id="671064"/>
    <lineage>
        <taxon>Eukaryota</taxon>
        <taxon>Fungi</taxon>
        <taxon>Dikarya</taxon>
        <taxon>Ascomycota</taxon>
        <taxon>Pezizomycotina</taxon>
        <taxon>Sordariomycetes</taxon>
        <taxon>Sordariomycetidae</taxon>
        <taxon>Ophiostomatales</taxon>
        <taxon>Ophiostomataceae</taxon>
        <taxon>Sporothrix</taxon>
    </lineage>
</organism>
<reference evidence="2 3" key="1">
    <citation type="submission" date="2024-01" db="EMBL/GenBank/DDBJ databases">
        <authorList>
            <person name="Allen C."/>
            <person name="Tagirdzhanova G."/>
        </authorList>
    </citation>
    <scope>NUCLEOTIDE SEQUENCE [LARGE SCALE GENOMIC DNA]</scope>
</reference>
<dbReference type="EMBL" id="CAWUHC010000141">
    <property type="protein sequence ID" value="CAK7235423.1"/>
    <property type="molecule type" value="Genomic_DNA"/>
</dbReference>
<feature type="region of interest" description="Disordered" evidence="1">
    <location>
        <begin position="151"/>
        <end position="170"/>
    </location>
</feature>
<name>A0ABP0CTK4_9PEZI</name>
<evidence type="ECO:0008006" key="4">
    <source>
        <dbReference type="Google" id="ProtNLM"/>
    </source>
</evidence>
<dbReference type="Proteomes" id="UP001642406">
    <property type="component" value="Unassembled WGS sequence"/>
</dbReference>